<dbReference type="CDD" id="cd00984">
    <property type="entry name" value="DnaB_C"/>
    <property type="match status" value="1"/>
</dbReference>
<proteinExistence type="inferred from homology"/>
<dbReference type="GO" id="GO:0006269">
    <property type="term" value="P:DNA replication, synthesis of primer"/>
    <property type="evidence" value="ECO:0007669"/>
    <property type="project" value="UniProtKB-KW"/>
</dbReference>
<dbReference type="GO" id="GO:0005829">
    <property type="term" value="C:cytosol"/>
    <property type="evidence" value="ECO:0007669"/>
    <property type="project" value="TreeGrafter"/>
</dbReference>
<dbReference type="Proteomes" id="UP000044625">
    <property type="component" value="Unassembled WGS sequence"/>
</dbReference>
<protein>
    <recommendedName>
        <fullName evidence="10">DNA 5'-3' helicase</fullName>
        <ecNumber evidence="10">5.6.2.3</ecNumber>
    </recommendedName>
</protein>
<dbReference type="Gene3D" id="3.40.50.300">
    <property type="entry name" value="P-loop containing nucleotide triphosphate hydrolases"/>
    <property type="match status" value="1"/>
</dbReference>
<keyword evidence="6 14" id="KW-0347">Helicase</keyword>
<feature type="region of interest" description="Disordered" evidence="12">
    <location>
        <begin position="431"/>
        <end position="453"/>
    </location>
</feature>
<evidence type="ECO:0000256" key="5">
    <source>
        <dbReference type="ARBA" id="ARBA00022801"/>
    </source>
</evidence>
<dbReference type="EC" id="5.6.2.3" evidence="10"/>
<dbReference type="GO" id="GO:1990077">
    <property type="term" value="C:primosome complex"/>
    <property type="evidence" value="ECO:0007669"/>
    <property type="project" value="UniProtKB-KW"/>
</dbReference>
<dbReference type="InterPro" id="IPR016136">
    <property type="entry name" value="DNA_helicase_N/primase_C"/>
</dbReference>
<dbReference type="PANTHER" id="PTHR30153">
    <property type="entry name" value="REPLICATIVE DNA HELICASE DNAB"/>
    <property type="match status" value="1"/>
</dbReference>
<evidence type="ECO:0000313" key="14">
    <source>
        <dbReference type="EMBL" id="CNI37801.1"/>
    </source>
</evidence>
<keyword evidence="7" id="KW-0067">ATP-binding</keyword>
<organism evidence="14 17">
    <name type="scientific">Yersinia pekkanenii</name>
    <dbReference type="NCBI Taxonomy" id="1288385"/>
    <lineage>
        <taxon>Bacteria</taxon>
        <taxon>Pseudomonadati</taxon>
        <taxon>Pseudomonadota</taxon>
        <taxon>Gammaproteobacteria</taxon>
        <taxon>Enterobacterales</taxon>
        <taxon>Yersiniaceae</taxon>
        <taxon>Yersinia</taxon>
    </lineage>
</organism>
<reference evidence="14" key="2">
    <citation type="submission" date="2015-03" db="EMBL/GenBank/DDBJ databases">
        <authorList>
            <person name="Murphy D."/>
        </authorList>
    </citation>
    <scope>NUCLEOTIDE SEQUENCE [LARGE SCALE GENOMIC DNA]</scope>
    <source>
        <strain evidence="14">A125KOH2</strain>
    </source>
</reference>
<evidence type="ECO:0000256" key="10">
    <source>
        <dbReference type="ARBA" id="ARBA00044969"/>
    </source>
</evidence>
<dbReference type="GO" id="GO:0016787">
    <property type="term" value="F:hydrolase activity"/>
    <property type="evidence" value="ECO:0007669"/>
    <property type="project" value="UniProtKB-KW"/>
</dbReference>
<accession>A0A0T9R042</accession>
<dbReference type="Pfam" id="PF00772">
    <property type="entry name" value="DnaB"/>
    <property type="match status" value="1"/>
</dbReference>
<evidence type="ECO:0000256" key="11">
    <source>
        <dbReference type="ARBA" id="ARBA00048954"/>
    </source>
</evidence>
<evidence type="ECO:0000259" key="13">
    <source>
        <dbReference type="PROSITE" id="PS51199"/>
    </source>
</evidence>
<reference evidence="17" key="1">
    <citation type="submission" date="2015-03" db="EMBL/GenBank/DDBJ databases">
        <authorList>
            <consortium name="Pathogen Informatics"/>
        </authorList>
    </citation>
    <scope>NUCLEOTIDE SEQUENCE [LARGE SCALE GENOMIC DNA]</scope>
    <source>
        <strain evidence="17">A125KOH2</strain>
    </source>
</reference>
<evidence type="ECO:0000256" key="8">
    <source>
        <dbReference type="ARBA" id="ARBA00023125"/>
    </source>
</evidence>
<evidence type="ECO:0000256" key="2">
    <source>
        <dbReference type="ARBA" id="ARBA00022515"/>
    </source>
</evidence>
<dbReference type="STRING" id="1288385.ERS137968_01916"/>
<evidence type="ECO:0000313" key="15">
    <source>
        <dbReference type="EMBL" id="CRY66625.1"/>
    </source>
</evidence>
<keyword evidence="8" id="KW-0238">DNA-binding</keyword>
<dbReference type="GO" id="GO:0005524">
    <property type="term" value="F:ATP binding"/>
    <property type="evidence" value="ECO:0007669"/>
    <property type="project" value="UniProtKB-KW"/>
</dbReference>
<dbReference type="Proteomes" id="UP000045840">
    <property type="component" value="Unassembled WGS sequence"/>
</dbReference>
<reference evidence="15 16" key="3">
    <citation type="submission" date="2015-03" db="EMBL/GenBank/DDBJ databases">
        <authorList>
            <consortium name="Pathogen Informatics"/>
            <person name="Murphy D."/>
        </authorList>
    </citation>
    <scope>NUCLEOTIDE SEQUENCE [LARGE SCALE GENOMIC DNA]</scope>
    <source>
        <strain evidence="15">Type strain: CIP110230</strain>
        <strain evidence="16">type strain: CIP110230</strain>
    </source>
</reference>
<gene>
    <name evidence="14" type="primary">dnaB_1</name>
    <name evidence="14" type="ORF">ERS008529_03849</name>
    <name evidence="15" type="ORF">ERS137968_01916</name>
</gene>
<dbReference type="SUPFAM" id="SSF52540">
    <property type="entry name" value="P-loop containing nucleoside triphosphate hydrolases"/>
    <property type="match status" value="1"/>
</dbReference>
<dbReference type="GO" id="GO:0043139">
    <property type="term" value="F:5'-3' DNA helicase activity"/>
    <property type="evidence" value="ECO:0007669"/>
    <property type="project" value="UniProtKB-EC"/>
</dbReference>
<dbReference type="OrthoDB" id="6530962at2"/>
<keyword evidence="2" id="KW-0639">Primosome</keyword>
<dbReference type="SUPFAM" id="SSF48024">
    <property type="entry name" value="N-terminal domain of DnaB helicase"/>
    <property type="match status" value="1"/>
</dbReference>
<evidence type="ECO:0000256" key="7">
    <source>
        <dbReference type="ARBA" id="ARBA00022840"/>
    </source>
</evidence>
<evidence type="ECO:0000313" key="16">
    <source>
        <dbReference type="Proteomes" id="UP000044625"/>
    </source>
</evidence>
<evidence type="ECO:0000256" key="4">
    <source>
        <dbReference type="ARBA" id="ARBA00022741"/>
    </source>
</evidence>
<dbReference type="AlphaFoldDB" id="A0A0T9R042"/>
<feature type="domain" description="SF4 helicase" evidence="13">
    <location>
        <begin position="168"/>
        <end position="433"/>
    </location>
</feature>
<dbReference type="RefSeq" id="WP_049614720.1">
    <property type="nucleotide sequence ID" value="NZ_CAWMMU010000008.1"/>
</dbReference>
<comment type="similarity">
    <text evidence="1">Belongs to the helicase family. DnaB subfamily.</text>
</comment>
<keyword evidence="16" id="KW-1185">Reference proteome</keyword>
<name>A0A0T9R042_9GAMM</name>
<sequence>MTHEEIEGAVIGALLLRNLDAYPQTFDVFSTLPVEAFGTRQYRDIYREIMRQALSKNVIDPVLVGEALGGEYQAIMSASVKLSWAIANLEQYASLVVKNHFIRSAEEVVANAITALDGARTGDESMTAIAELRESLQHMELNSGELVAVHINDLLAGVETRLEERMAGVGEGRTLLTGIDELDALTGGFDLTDLVLIAARPSVGKTEFALNLIDKITELGGGVLLFSMEMSGIQIAERQVAGAGGLSTSKLKSPGQLEDEDWARISAGIGRMVNRPIWIIDASELTVEQIKQSAIAHKRKHPELAAVFVDYLGLISVNERQRHDIAVGEVSSGLKALAKRNKTPVIALSQLSRGVEQRMNKRPVNADLKDSGSIEADADLIMMLYRDELYDENSLAKGIAEINLTKNRNGPQGTIYRQFRYGHFMPIDQEEAARRSQQQPEQKTRKYSNVHKI</sequence>
<comment type="catalytic activity">
    <reaction evidence="11">
        <text>ATP + H2O = ADP + phosphate + H(+)</text>
        <dbReference type="Rhea" id="RHEA:13065"/>
        <dbReference type="ChEBI" id="CHEBI:15377"/>
        <dbReference type="ChEBI" id="CHEBI:15378"/>
        <dbReference type="ChEBI" id="CHEBI:30616"/>
        <dbReference type="ChEBI" id="CHEBI:43474"/>
        <dbReference type="ChEBI" id="CHEBI:456216"/>
        <dbReference type="EC" id="5.6.2.3"/>
    </reaction>
</comment>
<keyword evidence="3" id="KW-0235">DNA replication</keyword>
<keyword evidence="5 14" id="KW-0378">Hydrolase</keyword>
<dbReference type="InterPro" id="IPR036185">
    <property type="entry name" value="DNA_heli_DnaB-like_N_sf"/>
</dbReference>
<dbReference type="PANTHER" id="PTHR30153:SF2">
    <property type="entry name" value="REPLICATIVE DNA HELICASE"/>
    <property type="match status" value="1"/>
</dbReference>
<dbReference type="InterPro" id="IPR027417">
    <property type="entry name" value="P-loop_NTPase"/>
</dbReference>
<evidence type="ECO:0000256" key="12">
    <source>
        <dbReference type="SAM" id="MobiDB-lite"/>
    </source>
</evidence>
<dbReference type="InterPro" id="IPR007693">
    <property type="entry name" value="DNA_helicase_DnaB-like_N"/>
</dbReference>
<dbReference type="GO" id="GO:0003677">
    <property type="term" value="F:DNA binding"/>
    <property type="evidence" value="ECO:0007669"/>
    <property type="project" value="UniProtKB-KW"/>
</dbReference>
<dbReference type="EMBL" id="CWJL01000008">
    <property type="protein sequence ID" value="CRY66625.1"/>
    <property type="molecule type" value="Genomic_DNA"/>
</dbReference>
<evidence type="ECO:0000256" key="1">
    <source>
        <dbReference type="ARBA" id="ARBA00008428"/>
    </source>
</evidence>
<evidence type="ECO:0000256" key="6">
    <source>
        <dbReference type="ARBA" id="ARBA00022806"/>
    </source>
</evidence>
<evidence type="ECO:0000256" key="9">
    <source>
        <dbReference type="ARBA" id="ARBA00023235"/>
    </source>
</evidence>
<dbReference type="PROSITE" id="PS51199">
    <property type="entry name" value="SF4_HELICASE"/>
    <property type="match status" value="1"/>
</dbReference>
<dbReference type="InterPro" id="IPR007694">
    <property type="entry name" value="DNA_helicase_DnaB-like_C"/>
</dbReference>
<evidence type="ECO:0000313" key="17">
    <source>
        <dbReference type="Proteomes" id="UP000045840"/>
    </source>
</evidence>
<dbReference type="EMBL" id="CQAZ01000044">
    <property type="protein sequence ID" value="CNI37801.1"/>
    <property type="molecule type" value="Genomic_DNA"/>
</dbReference>
<evidence type="ECO:0000256" key="3">
    <source>
        <dbReference type="ARBA" id="ARBA00022705"/>
    </source>
</evidence>
<dbReference type="Gene3D" id="1.10.860.10">
    <property type="entry name" value="DNAb Helicase, Chain A"/>
    <property type="match status" value="1"/>
</dbReference>
<keyword evidence="4" id="KW-0547">Nucleotide-binding</keyword>
<keyword evidence="9" id="KW-0413">Isomerase</keyword>
<dbReference type="Pfam" id="PF03796">
    <property type="entry name" value="DnaB_C"/>
    <property type="match status" value="1"/>
</dbReference>